<dbReference type="EMBL" id="CP124616">
    <property type="protein sequence ID" value="WGW05578.1"/>
    <property type="molecule type" value="Genomic_DNA"/>
</dbReference>
<sequence length="56" mass="6512">MTRENRDSRLQQEIEANLKRAYDDVLKQDVPDRFTQLLAQLQQADGAKKDGDQHDV</sequence>
<gene>
    <name evidence="2" type="ORF">QF118_08530</name>
</gene>
<protein>
    <submittedName>
        <fullName evidence="2">NepR family anti-sigma factor</fullName>
    </submittedName>
</protein>
<evidence type="ECO:0000313" key="2">
    <source>
        <dbReference type="EMBL" id="WGW05578.1"/>
    </source>
</evidence>
<evidence type="ECO:0000313" key="3">
    <source>
        <dbReference type="Proteomes" id="UP001241605"/>
    </source>
</evidence>
<organism evidence="2 3">
    <name type="scientific">Tropicibacter oceani</name>
    <dbReference type="NCBI Taxonomy" id="3058420"/>
    <lineage>
        <taxon>Bacteria</taxon>
        <taxon>Pseudomonadati</taxon>
        <taxon>Pseudomonadota</taxon>
        <taxon>Alphaproteobacteria</taxon>
        <taxon>Rhodobacterales</taxon>
        <taxon>Roseobacteraceae</taxon>
        <taxon>Tropicibacter</taxon>
    </lineage>
</organism>
<dbReference type="Proteomes" id="UP001241605">
    <property type="component" value="Chromosome"/>
</dbReference>
<dbReference type="RefSeq" id="WP_282302202.1">
    <property type="nucleotide sequence ID" value="NZ_CP124616.1"/>
</dbReference>
<proteinExistence type="predicted"/>
<keyword evidence="3" id="KW-1185">Reference proteome</keyword>
<dbReference type="InterPro" id="IPR041649">
    <property type="entry name" value="NepR"/>
</dbReference>
<evidence type="ECO:0000259" key="1">
    <source>
        <dbReference type="Pfam" id="PF18557"/>
    </source>
</evidence>
<dbReference type="Pfam" id="PF18557">
    <property type="entry name" value="NepR"/>
    <property type="match status" value="1"/>
</dbReference>
<accession>A0ABY8QM97</accession>
<reference evidence="2 3" key="1">
    <citation type="submission" date="2023-05" db="EMBL/GenBank/DDBJ databases">
        <title>YMD87, complete Genome.</title>
        <authorList>
            <person name="Zhang J."/>
            <person name="Xu X."/>
        </authorList>
    </citation>
    <scope>NUCLEOTIDE SEQUENCE [LARGE SCALE GENOMIC DNA]</scope>
    <source>
        <strain evidence="2 3">YMD87</strain>
    </source>
</reference>
<name>A0ABY8QM97_9RHOB</name>
<feature type="domain" description="Anti-sigma factor NepR" evidence="1">
    <location>
        <begin position="11"/>
        <end position="45"/>
    </location>
</feature>